<evidence type="ECO:0000313" key="4">
    <source>
        <dbReference type="EMBL" id="KFD54033.1"/>
    </source>
</evidence>
<dbReference type="PANTHER" id="PTHR19441">
    <property type="entry name" value="WHEY ACDIC PROTEIN WAP"/>
    <property type="match status" value="1"/>
</dbReference>
<feature type="chain" id="PRO_5001795092" description="WAP domain-containing protein" evidence="2">
    <location>
        <begin position="20"/>
        <end position="457"/>
    </location>
</feature>
<sequence length="457" mass="50799">MLFFYVCFYYLHCYAYVNGDRQEESSDAFVSAESKESHSVEKVKVDQYVTATPAPEGNESRFVNEIVFDQSITKPELSNNSTTKAVTPSTDVLISMESKESRLVEKVEIDRNVATTPESSSSMINETKTTLLSIEGNESRLANETVVDQSTTKPEVSNSSTNEAVTTSTDTVESFFSAESKSACSHEKTKVASRANKTTEGKKPTSAAVEILVSSESEYFDSFASIEVNHKVTASVSCCSSKTTKRNKTLSVNRKDHPLGICPLVTRRSRRTTYACTEDAHCRSMRMICCLGVCEYPLPLGPKAHDGSCLALPIRPITNATCAHDDQCADDEKCCQNGAEIHCVKASRLHNFNRKPGFCDRVKPDEMMQQYKLCNGDTDCFKMDKCCPTSSTYRCMPAVRYSPPPKHGKCKLQSPYLLPVVVPLCYNDYECIGIQKCCYDGRQDRCMNPHSTLEELD</sequence>
<dbReference type="InterPro" id="IPR036645">
    <property type="entry name" value="Elafin-like_sf"/>
</dbReference>
<proteinExistence type="predicted"/>
<dbReference type="InterPro" id="IPR050514">
    <property type="entry name" value="WAP_four-disulfide_core"/>
</dbReference>
<dbReference type="InterPro" id="IPR008197">
    <property type="entry name" value="WAP_dom"/>
</dbReference>
<keyword evidence="5" id="KW-1185">Reference proteome</keyword>
<reference evidence="4 5" key="1">
    <citation type="journal article" date="2014" name="Nat. Genet.">
        <title>Genome and transcriptome of the porcine whipworm Trichuris suis.</title>
        <authorList>
            <person name="Jex A.R."/>
            <person name="Nejsum P."/>
            <person name="Schwarz E.M."/>
            <person name="Hu L."/>
            <person name="Young N.D."/>
            <person name="Hall R.S."/>
            <person name="Korhonen P.K."/>
            <person name="Liao S."/>
            <person name="Thamsborg S."/>
            <person name="Xia J."/>
            <person name="Xu P."/>
            <person name="Wang S."/>
            <person name="Scheerlinck J.P."/>
            <person name="Hofmann A."/>
            <person name="Sternberg P.W."/>
            <person name="Wang J."/>
            <person name="Gasser R.B."/>
        </authorList>
    </citation>
    <scope>NUCLEOTIDE SEQUENCE [LARGE SCALE GENOMIC DNA]</scope>
    <source>
        <strain evidence="4">DCEP-RM93M</strain>
    </source>
</reference>
<dbReference type="GO" id="GO:0005615">
    <property type="term" value="C:extracellular space"/>
    <property type="evidence" value="ECO:0007669"/>
    <property type="project" value="TreeGrafter"/>
</dbReference>
<dbReference type="AlphaFoldDB" id="A0A085M9Y7"/>
<feature type="domain" description="WAP" evidence="3">
    <location>
        <begin position="305"/>
        <end position="347"/>
    </location>
</feature>
<dbReference type="SMART" id="SM00217">
    <property type="entry name" value="WAP"/>
    <property type="match status" value="3"/>
</dbReference>
<evidence type="ECO:0000313" key="5">
    <source>
        <dbReference type="Proteomes" id="UP000030764"/>
    </source>
</evidence>
<dbReference type="EMBL" id="KL363211">
    <property type="protein sequence ID" value="KFD54033.1"/>
    <property type="molecule type" value="Genomic_DNA"/>
</dbReference>
<evidence type="ECO:0000256" key="1">
    <source>
        <dbReference type="SAM" id="MobiDB-lite"/>
    </source>
</evidence>
<dbReference type="GO" id="GO:0004867">
    <property type="term" value="F:serine-type endopeptidase inhibitor activity"/>
    <property type="evidence" value="ECO:0007669"/>
    <property type="project" value="TreeGrafter"/>
</dbReference>
<protein>
    <recommendedName>
        <fullName evidence="3">WAP domain-containing protein</fullName>
    </recommendedName>
</protein>
<dbReference type="Gene3D" id="4.10.75.10">
    <property type="entry name" value="Elafin-like"/>
    <property type="match status" value="3"/>
</dbReference>
<gene>
    <name evidence="4" type="ORF">M513_05052</name>
</gene>
<accession>A0A085M9Y7</accession>
<organism evidence="4 5">
    <name type="scientific">Trichuris suis</name>
    <name type="common">pig whipworm</name>
    <dbReference type="NCBI Taxonomy" id="68888"/>
    <lineage>
        <taxon>Eukaryota</taxon>
        <taxon>Metazoa</taxon>
        <taxon>Ecdysozoa</taxon>
        <taxon>Nematoda</taxon>
        <taxon>Enoplea</taxon>
        <taxon>Dorylaimia</taxon>
        <taxon>Trichinellida</taxon>
        <taxon>Trichuridae</taxon>
        <taxon>Trichuris</taxon>
    </lineage>
</organism>
<dbReference type="Pfam" id="PF00095">
    <property type="entry name" value="WAP"/>
    <property type="match status" value="2"/>
</dbReference>
<dbReference type="PANTHER" id="PTHR19441:SF95">
    <property type="entry name" value="PERLWAPIN ISOFORM X1"/>
    <property type="match status" value="1"/>
</dbReference>
<keyword evidence="2" id="KW-0732">Signal</keyword>
<feature type="domain" description="WAP" evidence="3">
    <location>
        <begin position="355"/>
        <end position="399"/>
    </location>
</feature>
<feature type="signal peptide" evidence="2">
    <location>
        <begin position="1"/>
        <end position="19"/>
    </location>
</feature>
<name>A0A085M9Y7_9BILA</name>
<feature type="region of interest" description="Disordered" evidence="1">
    <location>
        <begin position="144"/>
        <end position="169"/>
    </location>
</feature>
<dbReference type="SUPFAM" id="SSF57256">
    <property type="entry name" value="Elafin-like"/>
    <property type="match status" value="3"/>
</dbReference>
<feature type="domain" description="WAP" evidence="3">
    <location>
        <begin position="406"/>
        <end position="450"/>
    </location>
</feature>
<evidence type="ECO:0000256" key="2">
    <source>
        <dbReference type="SAM" id="SignalP"/>
    </source>
</evidence>
<evidence type="ECO:0000259" key="3">
    <source>
        <dbReference type="SMART" id="SM00217"/>
    </source>
</evidence>
<dbReference type="Proteomes" id="UP000030764">
    <property type="component" value="Unassembled WGS sequence"/>
</dbReference>